<proteinExistence type="predicted"/>
<reference evidence="1" key="1">
    <citation type="journal article" date="2015" name="Nature">
        <title>Complex archaea that bridge the gap between prokaryotes and eukaryotes.</title>
        <authorList>
            <person name="Spang A."/>
            <person name="Saw J.H."/>
            <person name="Jorgensen S.L."/>
            <person name="Zaremba-Niedzwiedzka K."/>
            <person name="Martijn J."/>
            <person name="Lind A.E."/>
            <person name="van Eijk R."/>
            <person name="Schleper C."/>
            <person name="Guy L."/>
            <person name="Ettema T.J."/>
        </authorList>
    </citation>
    <scope>NUCLEOTIDE SEQUENCE</scope>
</reference>
<protein>
    <recommendedName>
        <fullName evidence="2">Glycosyl transferase family 1 domain-containing protein</fullName>
    </recommendedName>
</protein>
<feature type="non-terminal residue" evidence="1">
    <location>
        <position position="1"/>
    </location>
</feature>
<sequence length="233" mass="26986">VFTRRGIAYTVFSEKGRRCKWFKCDFPIKGWDNIEADYILIGDPPSFKVLDKVKGEIFIYVIAAGKYTPMYQEVYGRYPFIVINRTSLELFPDAYVTEVGVNTEWFRPKKRKVLYYNDSRPCKNSAHIREQLGNLENIELIGLRNLDNGQIRAAYQEGDYLVAWESRWGGTCNTAAEAIASGLTVVTNGVNTEAYANRVIKVDNLREFFTDPMKEFSWERIVNKLLEIFDKDK</sequence>
<dbReference type="SUPFAM" id="SSF53756">
    <property type="entry name" value="UDP-Glycosyltransferase/glycogen phosphorylase"/>
    <property type="match status" value="1"/>
</dbReference>
<evidence type="ECO:0008006" key="2">
    <source>
        <dbReference type="Google" id="ProtNLM"/>
    </source>
</evidence>
<comment type="caution">
    <text evidence="1">The sequence shown here is derived from an EMBL/GenBank/DDBJ whole genome shotgun (WGS) entry which is preliminary data.</text>
</comment>
<dbReference type="Gene3D" id="3.40.50.2000">
    <property type="entry name" value="Glycogen Phosphorylase B"/>
    <property type="match status" value="1"/>
</dbReference>
<dbReference type="EMBL" id="LAZR01065485">
    <property type="protein sequence ID" value="KKK55450.1"/>
    <property type="molecule type" value="Genomic_DNA"/>
</dbReference>
<organism evidence="1">
    <name type="scientific">marine sediment metagenome</name>
    <dbReference type="NCBI Taxonomy" id="412755"/>
    <lineage>
        <taxon>unclassified sequences</taxon>
        <taxon>metagenomes</taxon>
        <taxon>ecological metagenomes</taxon>
    </lineage>
</organism>
<accession>A0A0F8X3L1</accession>
<name>A0A0F8X3L1_9ZZZZ</name>
<evidence type="ECO:0000313" key="1">
    <source>
        <dbReference type="EMBL" id="KKK55450.1"/>
    </source>
</evidence>
<gene>
    <name evidence="1" type="ORF">LCGC14_3074440</name>
</gene>
<dbReference type="AlphaFoldDB" id="A0A0F8X3L1"/>